<comment type="caution">
    <text evidence="2">The sequence shown here is derived from an EMBL/GenBank/DDBJ whole genome shotgun (WGS) entry which is preliminary data.</text>
</comment>
<gene>
    <name evidence="2" type="ORF">OQI_30595</name>
</gene>
<dbReference type="EMBL" id="MRYD01000248">
    <property type="protein sequence ID" value="OSZ56850.1"/>
    <property type="molecule type" value="Genomic_DNA"/>
</dbReference>
<sequence length="88" mass="8797">MPRTQQYDARPPHAPPARDPAPGAGGTDRCPGSLGWAAAVANADWHVTAPLLVSLAAALGTGVHTVTAALGAYALGHGLALPLWGRAA</sequence>
<keyword evidence="3" id="KW-1185">Reference proteome</keyword>
<dbReference type="Proteomes" id="UP000194266">
    <property type="component" value="Unassembled WGS sequence"/>
</dbReference>
<feature type="region of interest" description="Disordered" evidence="1">
    <location>
        <begin position="1"/>
        <end position="29"/>
    </location>
</feature>
<evidence type="ECO:0000256" key="1">
    <source>
        <dbReference type="SAM" id="MobiDB-lite"/>
    </source>
</evidence>
<evidence type="ECO:0000313" key="3">
    <source>
        <dbReference type="Proteomes" id="UP000194266"/>
    </source>
</evidence>
<dbReference type="InterPro" id="IPR036259">
    <property type="entry name" value="MFS_trans_sf"/>
</dbReference>
<dbReference type="SUPFAM" id="SSF103473">
    <property type="entry name" value="MFS general substrate transporter"/>
    <property type="match status" value="1"/>
</dbReference>
<evidence type="ECO:0000313" key="2">
    <source>
        <dbReference type="EMBL" id="OSZ56850.1"/>
    </source>
</evidence>
<protein>
    <recommendedName>
        <fullName evidence="4">MFS transporter</fullName>
    </recommendedName>
</protein>
<evidence type="ECO:0008006" key="4">
    <source>
        <dbReference type="Google" id="ProtNLM"/>
    </source>
</evidence>
<accession>A0ABX3YAI1</accession>
<proteinExistence type="predicted"/>
<feature type="non-terminal residue" evidence="2">
    <location>
        <position position="88"/>
    </location>
</feature>
<reference evidence="2 3" key="1">
    <citation type="submission" date="2016-12" db="EMBL/GenBank/DDBJ databases">
        <title>Genome Mining:The Detection of Biosynthetic Gene Clusters to Aid in the Expression of Curamycin A produced by Streptomyces sp. strain CZA14.</title>
        <authorList>
            <person name="Durrell K.A."/>
            <person name="Kirby B.M."/>
            <person name="Khan W."/>
            <person name="Mthethwa T."/>
            <person name="Le Roes-Hill M."/>
        </authorList>
    </citation>
    <scope>NUCLEOTIDE SEQUENCE [LARGE SCALE GENOMIC DNA]</scope>
    <source>
        <strain evidence="2 3">CZA14</strain>
    </source>
</reference>
<name>A0ABX3YAI1_9ACTN</name>
<organism evidence="2 3">
    <name type="scientific">Streptomyces pharetrae CZA14</name>
    <dbReference type="NCBI Taxonomy" id="1144883"/>
    <lineage>
        <taxon>Bacteria</taxon>
        <taxon>Bacillati</taxon>
        <taxon>Actinomycetota</taxon>
        <taxon>Actinomycetes</taxon>
        <taxon>Kitasatosporales</taxon>
        <taxon>Streptomycetaceae</taxon>
        <taxon>Streptomyces</taxon>
    </lineage>
</organism>